<dbReference type="PROSITE" id="PS51391">
    <property type="entry name" value="CID"/>
    <property type="match status" value="1"/>
</dbReference>
<dbReference type="GO" id="GO:0000993">
    <property type="term" value="F:RNA polymerase II complex binding"/>
    <property type="evidence" value="ECO:0007669"/>
    <property type="project" value="TreeGrafter"/>
</dbReference>
<feature type="compositionally biased region" description="Basic and acidic residues" evidence="2">
    <location>
        <begin position="198"/>
        <end position="210"/>
    </location>
</feature>
<feature type="region of interest" description="Disordered" evidence="2">
    <location>
        <begin position="163"/>
        <end position="210"/>
    </location>
</feature>
<dbReference type="InterPro" id="IPR032337">
    <property type="entry name" value="RPRD1A/B_C"/>
</dbReference>
<evidence type="ECO:0000313" key="5">
    <source>
        <dbReference type="Proteomes" id="UP001174909"/>
    </source>
</evidence>
<gene>
    <name evidence="4" type="ORF">GBAR_LOCUS21668</name>
</gene>
<dbReference type="GO" id="GO:0031124">
    <property type="term" value="P:mRNA 3'-end processing"/>
    <property type="evidence" value="ECO:0007669"/>
    <property type="project" value="TreeGrafter"/>
</dbReference>
<feature type="coiled-coil region" evidence="1">
    <location>
        <begin position="250"/>
        <end position="332"/>
    </location>
</feature>
<dbReference type="Gene3D" id="1.25.40.90">
    <property type="match status" value="1"/>
</dbReference>
<name>A0AA35T209_GEOBA</name>
<dbReference type="Gene3D" id="6.10.250.2560">
    <property type="match status" value="1"/>
</dbReference>
<dbReference type="Pfam" id="PF04818">
    <property type="entry name" value="CID"/>
    <property type="match status" value="1"/>
</dbReference>
<evidence type="ECO:0000256" key="1">
    <source>
        <dbReference type="SAM" id="Coils"/>
    </source>
</evidence>
<reference evidence="4" key="1">
    <citation type="submission" date="2023-03" db="EMBL/GenBank/DDBJ databases">
        <authorList>
            <person name="Steffen K."/>
            <person name="Cardenas P."/>
        </authorList>
    </citation>
    <scope>NUCLEOTIDE SEQUENCE</scope>
</reference>
<dbReference type="PANTHER" id="PTHR12460">
    <property type="entry name" value="CYCLIN-DEPENDENT KINASE INHIBITOR-RELATED PROTEIN"/>
    <property type="match status" value="1"/>
</dbReference>
<dbReference type="Proteomes" id="UP001174909">
    <property type="component" value="Unassembled WGS sequence"/>
</dbReference>
<protein>
    <submittedName>
        <fullName evidence="4">Regulation of nuclear pre-mRNA domain-containing protein 1B</fullName>
    </submittedName>
</protein>
<dbReference type="Pfam" id="PF16566">
    <property type="entry name" value="CREPT"/>
    <property type="match status" value="1"/>
</dbReference>
<dbReference type="PANTHER" id="PTHR12460:SF0">
    <property type="entry name" value="CID DOMAIN-CONTAINING PROTEIN-RELATED"/>
    <property type="match status" value="1"/>
</dbReference>
<organism evidence="4 5">
    <name type="scientific">Geodia barretti</name>
    <name type="common">Barrett's horny sponge</name>
    <dbReference type="NCBI Taxonomy" id="519541"/>
    <lineage>
        <taxon>Eukaryota</taxon>
        <taxon>Metazoa</taxon>
        <taxon>Porifera</taxon>
        <taxon>Demospongiae</taxon>
        <taxon>Heteroscleromorpha</taxon>
        <taxon>Tetractinellida</taxon>
        <taxon>Astrophorina</taxon>
        <taxon>Geodiidae</taxon>
        <taxon>Geodia</taxon>
    </lineage>
</organism>
<dbReference type="SMART" id="SM00582">
    <property type="entry name" value="RPR"/>
    <property type="match status" value="1"/>
</dbReference>
<keyword evidence="5" id="KW-1185">Reference proteome</keyword>
<evidence type="ECO:0000256" key="2">
    <source>
        <dbReference type="SAM" id="MobiDB-lite"/>
    </source>
</evidence>
<dbReference type="InterPro" id="IPR006569">
    <property type="entry name" value="CID_dom"/>
</dbReference>
<proteinExistence type="predicted"/>
<dbReference type="AlphaFoldDB" id="A0AA35T209"/>
<feature type="domain" description="CID" evidence="3">
    <location>
        <begin position="9"/>
        <end position="161"/>
    </location>
</feature>
<dbReference type="InterPro" id="IPR008942">
    <property type="entry name" value="ENTH_VHS"/>
</dbReference>
<evidence type="ECO:0000313" key="4">
    <source>
        <dbReference type="EMBL" id="CAI8038901.1"/>
    </source>
</evidence>
<sequence length="361" mass="41186">MASPHTEGLQGFSQATLEKKLQNLNSTLQNIQLMAQWAIHYRKHAKTITSVWYKELQKADSNRKLTLLYLANDIVQNSRKKGTEFKIEFTRVLPRAFHIVSKSRAPVMNVCVVETVTDSPLQSERREFDQSVSRIINIWEERSIFEQDTLTRLKALLASPSLNSRRTRSESDMKHASSAMPKAKKERSVSSDVPPSNNDDKPPNDRSPPDADVLLRRMLAIEGDKSACNDEAIREKIAGFPPEIKDHELLSKLKDKAAADELEAKLVEAEKVLGDHVKRLQEERKERRDLQELLEVFIWQQKQQLRECKNKLKHYQAKLERVTGVKEELTLKLARLPDLSKLPTSSHGSLAPLPSVGDLFN</sequence>
<evidence type="ECO:0000259" key="3">
    <source>
        <dbReference type="PROSITE" id="PS51391"/>
    </source>
</evidence>
<accession>A0AA35T209</accession>
<keyword evidence="1" id="KW-0175">Coiled coil</keyword>
<comment type="caution">
    <text evidence="4">The sequence shown here is derived from an EMBL/GenBank/DDBJ whole genome shotgun (WGS) entry which is preliminary data.</text>
</comment>
<dbReference type="EMBL" id="CASHTH010003016">
    <property type="protein sequence ID" value="CAI8038901.1"/>
    <property type="molecule type" value="Genomic_DNA"/>
</dbReference>
<dbReference type="SUPFAM" id="SSF48464">
    <property type="entry name" value="ENTH/VHS domain"/>
    <property type="match status" value="1"/>
</dbReference>